<dbReference type="AlphaFoldDB" id="A0A511XGF6"/>
<keyword evidence="3" id="KW-1185">Reference proteome</keyword>
<accession>A0A511XGF6</accession>
<keyword evidence="1" id="KW-0812">Transmembrane</keyword>
<feature type="transmembrane region" description="Helical" evidence="1">
    <location>
        <begin position="75"/>
        <end position="96"/>
    </location>
</feature>
<feature type="transmembrane region" description="Helical" evidence="1">
    <location>
        <begin position="361"/>
        <end position="379"/>
    </location>
</feature>
<feature type="transmembrane region" description="Helical" evidence="1">
    <location>
        <begin position="220"/>
        <end position="243"/>
    </location>
</feature>
<gene>
    <name evidence="2" type="ORF">AOE01nite_02610</name>
</gene>
<reference evidence="2 3" key="1">
    <citation type="submission" date="2019-07" db="EMBL/GenBank/DDBJ databases">
        <title>Whole genome shotgun sequence of Acetobacter oeni NBRC 105207.</title>
        <authorList>
            <person name="Hosoyama A."/>
            <person name="Uohara A."/>
            <person name="Ohji S."/>
            <person name="Ichikawa N."/>
        </authorList>
    </citation>
    <scope>NUCLEOTIDE SEQUENCE [LARGE SCALE GENOMIC DNA]</scope>
    <source>
        <strain evidence="2 3">NBRC 105207</strain>
    </source>
</reference>
<feature type="transmembrane region" description="Helical" evidence="1">
    <location>
        <begin position="249"/>
        <end position="272"/>
    </location>
</feature>
<keyword evidence="1" id="KW-0472">Membrane</keyword>
<feature type="transmembrane region" description="Helical" evidence="1">
    <location>
        <begin position="187"/>
        <end position="208"/>
    </location>
</feature>
<evidence type="ECO:0000256" key="1">
    <source>
        <dbReference type="SAM" id="Phobius"/>
    </source>
</evidence>
<dbReference type="EMBL" id="BJYG01000002">
    <property type="protein sequence ID" value="GEN62037.1"/>
    <property type="molecule type" value="Genomic_DNA"/>
</dbReference>
<name>A0A511XGF6_9PROT</name>
<feature type="transmembrane region" description="Helical" evidence="1">
    <location>
        <begin position="47"/>
        <end position="68"/>
    </location>
</feature>
<protein>
    <submittedName>
        <fullName evidence="2">Uncharacterized protein</fullName>
    </submittedName>
</protein>
<feature type="transmembrane region" description="Helical" evidence="1">
    <location>
        <begin position="116"/>
        <end position="149"/>
    </location>
</feature>
<dbReference type="Proteomes" id="UP000321746">
    <property type="component" value="Unassembled WGS sequence"/>
</dbReference>
<proteinExistence type="predicted"/>
<organism evidence="2 3">
    <name type="scientific">Acetobacter oeni</name>
    <dbReference type="NCBI Taxonomy" id="304077"/>
    <lineage>
        <taxon>Bacteria</taxon>
        <taxon>Pseudomonadati</taxon>
        <taxon>Pseudomonadota</taxon>
        <taxon>Alphaproteobacteria</taxon>
        <taxon>Acetobacterales</taxon>
        <taxon>Acetobacteraceae</taxon>
        <taxon>Acetobacter</taxon>
    </lineage>
</organism>
<sequence length="388" mass="41421">MEAVSEILLFLALIWPFLAGGALVASVGPGANDGGEFRDNDTLRMPFSISGLVMSVLNLPFAIYLTIINASTTHFWLVETPLAVVGSVLLSVSLLTECACLRAEKYQKYQPLQYARPYWTTGLVIVAVFLADPFLKIATLLLASILSVVMTDRGQGRAVTGWMALRVKASGALLVLAGLLFPGPASGLLAGAGYAVLGGLFPVTAFPVENCDQKPADVRTVCATFRTAAGALLVAGSLAMHPLSVDGGIIFSTVFIGFGFVTLFVTTLRMQFLTPGYTVRWRQGYNLTQACLALAAVAAGLELPEVVCLALTAPTLTLPWFMSGKTKSDSVRTMRTVERLACLLPFVTVLIILYVMAPRSVAMMLALTIIVLPAIRRVGRDLLPTETT</sequence>
<evidence type="ECO:0000313" key="2">
    <source>
        <dbReference type="EMBL" id="GEN62037.1"/>
    </source>
</evidence>
<keyword evidence="1" id="KW-1133">Transmembrane helix</keyword>
<comment type="caution">
    <text evidence="2">The sequence shown here is derived from an EMBL/GenBank/DDBJ whole genome shotgun (WGS) entry which is preliminary data.</text>
</comment>
<feature type="transmembrane region" description="Helical" evidence="1">
    <location>
        <begin position="161"/>
        <end position="181"/>
    </location>
</feature>
<feature type="transmembrane region" description="Helical" evidence="1">
    <location>
        <begin position="7"/>
        <end position="27"/>
    </location>
</feature>
<evidence type="ECO:0000313" key="3">
    <source>
        <dbReference type="Proteomes" id="UP000321746"/>
    </source>
</evidence>